<dbReference type="GO" id="GO:0016787">
    <property type="term" value="F:hydrolase activity"/>
    <property type="evidence" value="ECO:0007669"/>
    <property type="project" value="UniProtKB-KW"/>
</dbReference>
<evidence type="ECO:0000313" key="11">
    <source>
        <dbReference type="Proteomes" id="UP000236736"/>
    </source>
</evidence>
<keyword evidence="6 8" id="KW-0460">Magnesium</keyword>
<dbReference type="AlphaFoldDB" id="A0A1H6ASZ3"/>
<dbReference type="Pfam" id="PF01850">
    <property type="entry name" value="PIN"/>
    <property type="match status" value="1"/>
</dbReference>
<accession>A0A1H6ASZ3</accession>
<feature type="binding site" evidence="8">
    <location>
        <position position="96"/>
    </location>
    <ligand>
        <name>Mg(2+)</name>
        <dbReference type="ChEBI" id="CHEBI:18420"/>
    </ligand>
</feature>
<dbReference type="HAMAP" id="MF_00265">
    <property type="entry name" value="VapC_Nob1"/>
    <property type="match status" value="1"/>
</dbReference>
<dbReference type="EMBL" id="FNVR01000062">
    <property type="protein sequence ID" value="SEG51681.1"/>
    <property type="molecule type" value="Genomic_DNA"/>
</dbReference>
<proteinExistence type="inferred from homology"/>
<evidence type="ECO:0000256" key="6">
    <source>
        <dbReference type="ARBA" id="ARBA00022842"/>
    </source>
</evidence>
<dbReference type="Proteomes" id="UP000236736">
    <property type="component" value="Unassembled WGS sequence"/>
</dbReference>
<dbReference type="STRING" id="1120964.GCA_001313265_07862"/>
<keyword evidence="11" id="KW-1185">Reference proteome</keyword>
<keyword evidence="2 8" id="KW-1277">Toxin-antitoxin system</keyword>
<evidence type="ECO:0000256" key="8">
    <source>
        <dbReference type="HAMAP-Rule" id="MF_00265"/>
    </source>
</evidence>
<evidence type="ECO:0000313" key="10">
    <source>
        <dbReference type="EMBL" id="SEG51681.1"/>
    </source>
</evidence>
<dbReference type="Gene3D" id="3.40.50.1010">
    <property type="entry name" value="5'-nuclease"/>
    <property type="match status" value="1"/>
</dbReference>
<dbReference type="CDD" id="cd18743">
    <property type="entry name" value="PIN_VapC4-5_FitB-like"/>
    <property type="match status" value="1"/>
</dbReference>
<dbReference type="GO" id="GO:0000287">
    <property type="term" value="F:magnesium ion binding"/>
    <property type="evidence" value="ECO:0007669"/>
    <property type="project" value="UniProtKB-UniRule"/>
</dbReference>
<dbReference type="PANTHER" id="PTHR33653:SF1">
    <property type="entry name" value="RIBONUCLEASE VAPC2"/>
    <property type="match status" value="1"/>
</dbReference>
<dbReference type="GO" id="GO:0004519">
    <property type="term" value="F:endonuclease activity"/>
    <property type="evidence" value="ECO:0007669"/>
    <property type="project" value="UniProtKB-KW"/>
</dbReference>
<reference evidence="11" key="1">
    <citation type="submission" date="2016-10" db="EMBL/GenBank/DDBJ databases">
        <authorList>
            <person name="Varghese N."/>
            <person name="Submissions S."/>
        </authorList>
    </citation>
    <scope>NUCLEOTIDE SEQUENCE [LARGE SCALE GENOMIC DNA]</scope>
    <source>
        <strain evidence="11">DSM 17298</strain>
    </source>
</reference>
<feature type="binding site" evidence="8">
    <location>
        <position position="6"/>
    </location>
    <ligand>
        <name>Mg(2+)</name>
        <dbReference type="ChEBI" id="CHEBI:18420"/>
    </ligand>
</feature>
<evidence type="ECO:0000256" key="1">
    <source>
        <dbReference type="ARBA" id="ARBA00001946"/>
    </source>
</evidence>
<dbReference type="InterPro" id="IPR002716">
    <property type="entry name" value="PIN_dom"/>
</dbReference>
<name>A0A1H6ASZ3_9BACT</name>
<evidence type="ECO:0000256" key="4">
    <source>
        <dbReference type="ARBA" id="ARBA00022723"/>
    </source>
</evidence>
<dbReference type="SUPFAM" id="SSF88723">
    <property type="entry name" value="PIN domain-like"/>
    <property type="match status" value="1"/>
</dbReference>
<sequence>MKYLLDTNICIHFLRGKFGMMEKFQELGTENFAISEVTFAELVFGAENSTNPKKNLELIEVFTDQVLILPIFSAIYLYGKEKARLRSIGLMISDFDLLIGCTAVDKDLIMVTENQKEFERISGIQLENWVKR</sequence>
<dbReference type="GO" id="GO:0004540">
    <property type="term" value="F:RNA nuclease activity"/>
    <property type="evidence" value="ECO:0007669"/>
    <property type="project" value="InterPro"/>
</dbReference>
<dbReference type="PANTHER" id="PTHR33653">
    <property type="entry name" value="RIBONUCLEASE VAPC2"/>
    <property type="match status" value="1"/>
</dbReference>
<dbReference type="EC" id="3.1.-.-" evidence="8"/>
<organism evidence="10 11">
    <name type="scientific">Algoriphagus boritolerans DSM 17298 = JCM 18970</name>
    <dbReference type="NCBI Taxonomy" id="1120964"/>
    <lineage>
        <taxon>Bacteria</taxon>
        <taxon>Pseudomonadati</taxon>
        <taxon>Bacteroidota</taxon>
        <taxon>Cytophagia</taxon>
        <taxon>Cytophagales</taxon>
        <taxon>Cyclobacteriaceae</taxon>
        <taxon>Algoriphagus</taxon>
    </lineage>
</organism>
<keyword evidence="8" id="KW-0800">Toxin</keyword>
<feature type="domain" description="PIN" evidence="9">
    <location>
        <begin position="3"/>
        <end position="122"/>
    </location>
</feature>
<comment type="cofactor">
    <cofactor evidence="1 8">
        <name>Mg(2+)</name>
        <dbReference type="ChEBI" id="CHEBI:18420"/>
    </cofactor>
</comment>
<protein>
    <recommendedName>
        <fullName evidence="8">Ribonuclease VapC</fullName>
        <shortName evidence="8">RNase VapC</shortName>
        <ecNumber evidence="8">3.1.-.-</ecNumber>
    </recommendedName>
    <alternativeName>
        <fullName evidence="8">Toxin VapC</fullName>
    </alternativeName>
</protein>
<evidence type="ECO:0000256" key="5">
    <source>
        <dbReference type="ARBA" id="ARBA00022801"/>
    </source>
</evidence>
<keyword evidence="3 8" id="KW-0540">Nuclease</keyword>
<comment type="function">
    <text evidence="8">Toxic component of a toxin-antitoxin (TA) system. An RNase.</text>
</comment>
<dbReference type="InterPro" id="IPR022907">
    <property type="entry name" value="VapC_family"/>
</dbReference>
<keyword evidence="5 8" id="KW-0378">Hydrolase</keyword>
<evidence type="ECO:0000256" key="3">
    <source>
        <dbReference type="ARBA" id="ARBA00022722"/>
    </source>
</evidence>
<dbReference type="InterPro" id="IPR029060">
    <property type="entry name" value="PIN-like_dom_sf"/>
</dbReference>
<keyword evidence="4 8" id="KW-0479">Metal-binding</keyword>
<evidence type="ECO:0000256" key="2">
    <source>
        <dbReference type="ARBA" id="ARBA00022649"/>
    </source>
</evidence>
<dbReference type="RefSeq" id="WP_103926829.1">
    <property type="nucleotide sequence ID" value="NZ_BBFN01000090.1"/>
</dbReference>
<dbReference type="InterPro" id="IPR050556">
    <property type="entry name" value="Type_II_TA_system_RNase"/>
</dbReference>
<dbReference type="OrthoDB" id="9796690at2"/>
<evidence type="ECO:0000256" key="7">
    <source>
        <dbReference type="ARBA" id="ARBA00038093"/>
    </source>
</evidence>
<gene>
    <name evidence="8" type="primary">vapC</name>
    <name evidence="10" type="ORF">SAMN03080598_04307</name>
</gene>
<evidence type="ECO:0000259" key="9">
    <source>
        <dbReference type="Pfam" id="PF01850"/>
    </source>
</evidence>
<dbReference type="GO" id="GO:0090729">
    <property type="term" value="F:toxin activity"/>
    <property type="evidence" value="ECO:0007669"/>
    <property type="project" value="UniProtKB-KW"/>
</dbReference>
<comment type="similarity">
    <text evidence="7 8">Belongs to the PINc/VapC protein family.</text>
</comment>
<keyword evidence="10" id="KW-0255">Endonuclease</keyword>